<protein>
    <submittedName>
        <fullName evidence="1">Uncharacterized protein</fullName>
    </submittedName>
</protein>
<dbReference type="Gene3D" id="3.40.50.300">
    <property type="entry name" value="P-loop containing nucleotide triphosphate hydrolases"/>
    <property type="match status" value="1"/>
</dbReference>
<dbReference type="InterPro" id="IPR050238">
    <property type="entry name" value="DNA_Rep/Repair_Clamp_Loader"/>
</dbReference>
<dbReference type="InterPro" id="IPR027417">
    <property type="entry name" value="P-loop_NTPase"/>
</dbReference>
<evidence type="ECO:0000313" key="1">
    <source>
        <dbReference type="EMBL" id="KAE8731254.1"/>
    </source>
</evidence>
<dbReference type="SUPFAM" id="SSF52540">
    <property type="entry name" value="P-loop containing nucleoside triphosphate hydrolases"/>
    <property type="match status" value="1"/>
</dbReference>
<dbReference type="GO" id="GO:0005634">
    <property type="term" value="C:nucleus"/>
    <property type="evidence" value="ECO:0007669"/>
    <property type="project" value="TreeGrafter"/>
</dbReference>
<dbReference type="FunFam" id="1.10.8.60:FF:000030">
    <property type="entry name" value="replication factor C subunit 3"/>
    <property type="match status" value="1"/>
</dbReference>
<dbReference type="GO" id="GO:0005663">
    <property type="term" value="C:DNA replication factor C complex"/>
    <property type="evidence" value="ECO:0007669"/>
    <property type="project" value="TreeGrafter"/>
</dbReference>
<accession>A0A6A3CS29</accession>
<evidence type="ECO:0000313" key="2">
    <source>
        <dbReference type="Proteomes" id="UP000436088"/>
    </source>
</evidence>
<reference evidence="1" key="1">
    <citation type="submission" date="2019-09" db="EMBL/GenBank/DDBJ databases">
        <title>Draft genome information of white flower Hibiscus syriacus.</title>
        <authorList>
            <person name="Kim Y.-M."/>
        </authorList>
    </citation>
    <scope>NUCLEOTIDE SEQUENCE [LARGE SCALE GENOMIC DNA]</scope>
    <source>
        <strain evidence="1">YM2019G1</strain>
    </source>
</reference>
<keyword evidence="2" id="KW-1185">Reference proteome</keyword>
<organism evidence="1 2">
    <name type="scientific">Hibiscus syriacus</name>
    <name type="common">Rose of Sharon</name>
    <dbReference type="NCBI Taxonomy" id="106335"/>
    <lineage>
        <taxon>Eukaryota</taxon>
        <taxon>Viridiplantae</taxon>
        <taxon>Streptophyta</taxon>
        <taxon>Embryophyta</taxon>
        <taxon>Tracheophyta</taxon>
        <taxon>Spermatophyta</taxon>
        <taxon>Magnoliopsida</taxon>
        <taxon>eudicotyledons</taxon>
        <taxon>Gunneridae</taxon>
        <taxon>Pentapetalae</taxon>
        <taxon>rosids</taxon>
        <taxon>malvids</taxon>
        <taxon>Malvales</taxon>
        <taxon>Malvaceae</taxon>
        <taxon>Malvoideae</taxon>
        <taxon>Hibiscus</taxon>
    </lineage>
</organism>
<dbReference type="GO" id="GO:0003689">
    <property type="term" value="F:DNA clamp loader activity"/>
    <property type="evidence" value="ECO:0007669"/>
    <property type="project" value="TreeGrafter"/>
</dbReference>
<dbReference type="Gene3D" id="1.10.8.60">
    <property type="match status" value="1"/>
</dbReference>
<dbReference type="PANTHER" id="PTHR11669:SF25">
    <property type="entry name" value="OS02G0704966 PROTEIN"/>
    <property type="match status" value="1"/>
</dbReference>
<name>A0A6A3CS29_HIBSY</name>
<dbReference type="PANTHER" id="PTHR11669">
    <property type="entry name" value="REPLICATION FACTOR C / DNA POLYMERASE III GAMMA-TAU SUBUNIT"/>
    <property type="match status" value="1"/>
</dbReference>
<dbReference type="GO" id="GO:0006281">
    <property type="term" value="P:DNA repair"/>
    <property type="evidence" value="ECO:0007669"/>
    <property type="project" value="TreeGrafter"/>
</dbReference>
<dbReference type="AlphaFoldDB" id="A0A6A3CS29"/>
<dbReference type="Proteomes" id="UP000436088">
    <property type="component" value="Unassembled WGS sequence"/>
</dbReference>
<dbReference type="EMBL" id="VEPZ02000196">
    <property type="protein sequence ID" value="KAE8731254.1"/>
    <property type="molecule type" value="Genomic_DNA"/>
</dbReference>
<comment type="caution">
    <text evidence="1">The sequence shown here is derived from an EMBL/GenBank/DDBJ whole genome shotgun (WGS) entry which is preliminary data.</text>
</comment>
<proteinExistence type="predicted"/>
<dbReference type="GO" id="GO:0006261">
    <property type="term" value="P:DNA-templated DNA replication"/>
    <property type="evidence" value="ECO:0007669"/>
    <property type="project" value="TreeGrafter"/>
</dbReference>
<gene>
    <name evidence="1" type="ORF">F3Y22_tig00002840pilonHSYRG00823</name>
</gene>
<sequence>MSRLSAVVLYDGEIKDAEEGVCASRGLSYSSHFGIAYQADQVDSPTQLICNDFTSLMADPTPDAMPSSSIGKHSSATAYDLNPRGFTNNPYGNIYSTSRGRHSSANVFDLHMEMPSRPQSIHIPHDTIASTELPANMYGADYDVMYEPEFLDFPNVGNYRLQSSVNNGDLHIGMEFASKEEAMMAIKSYNIRNSNTICKLHGEWDSSYNELPSWFHVVQRLNPETIVEFETQHHCVNDRVVRDRCQFYRVFWTYPQCINEVKEQVCIISDRGVRIKASMESLGTMYRPPHIQHRYCIRHIAVNYYGKYKKNDEHQFESMLQELFGKNKKGCEYIMDISKEMWTNAYDAGRPKRAFGNNFQLANDTPRFESSCLIALNTMLLLTCVLVPLASSAHHFELNVNLETNAKYVLMGLVKEITAGYAITPEISTASFKANYKVIVLYDADKAAENIRHLIKWIMDCHSDSCKFILCCEDDTDILESVTKSCKVIKLDATVTHEIMEVLIQIARKEEFDLSMDFAANIVAKSKQNLWKTIMALEACKAHNYPFADDQPIPLGWEDVLIELASEILTDPSRKRTHIKRVSGDAPYTYGIPVSINQVKHVPGDTPYKHGILMPAASSPMEVSLSKPLNPSALSFEPHCSKSKFHPYHHQFLFQSLQIYQASLLLFHEPEPVLFPVPSFIYSNPWSLYDPAMLPRPWCNGFNGPNFVPYYGEKKKSRVLPPPRLRQPRDNPMVWVRNEDAMNINQSWF</sequence>